<keyword evidence="2" id="KW-1185">Reference proteome</keyword>
<evidence type="ECO:0000313" key="1">
    <source>
        <dbReference type="EMBL" id="PYI39595.1"/>
    </source>
</evidence>
<evidence type="ECO:0000313" key="2">
    <source>
        <dbReference type="Proteomes" id="UP000247980"/>
    </source>
</evidence>
<sequence length="252" mass="27768">MPPVFVVMAETDASLAAEIRGLLPELRTAVGDDRRVLVGFDRGGWSPALSKHTSASGFDVLTWRKGATEDITEEHFKEATYTDEHGELKTWMVADTLVDLPLATTKITGETLQIRQISRIVAASNGGTRQIHVLTTDRTMSVGEVVYRMASRWRQENQFRYARMHFALDPHDSYSSSDDKENRMVPEPAKAHAYQKVVAARKAHAEASAVADLNLLALKTPSAGTDEVIVTKCHAYPRHGTSMGSRNSLACC</sequence>
<accession>A0A2V5ISU7</accession>
<dbReference type="Pfam" id="PF21804">
    <property type="entry name" value="Transposase_29"/>
    <property type="match status" value="1"/>
</dbReference>
<dbReference type="Proteomes" id="UP000247980">
    <property type="component" value="Unassembled WGS sequence"/>
</dbReference>
<organism evidence="1 2">
    <name type="scientific">Arthrobacter psychrolactophilus</name>
    <dbReference type="NCBI Taxonomy" id="92442"/>
    <lineage>
        <taxon>Bacteria</taxon>
        <taxon>Bacillati</taxon>
        <taxon>Actinomycetota</taxon>
        <taxon>Actinomycetes</taxon>
        <taxon>Micrococcales</taxon>
        <taxon>Micrococcaceae</taxon>
        <taxon>Arthrobacter</taxon>
    </lineage>
</organism>
<protein>
    <recommendedName>
        <fullName evidence="3">Transposase IS4-like domain-containing protein</fullName>
    </recommendedName>
</protein>
<proteinExistence type="predicted"/>
<dbReference type="EMBL" id="QJVC01000002">
    <property type="protein sequence ID" value="PYI39595.1"/>
    <property type="molecule type" value="Genomic_DNA"/>
</dbReference>
<gene>
    <name evidence="1" type="ORF">CVS30_02570</name>
</gene>
<name>A0A2V5ISU7_9MICC</name>
<dbReference type="InterPro" id="IPR049343">
    <property type="entry name" value="Transposase_29"/>
</dbReference>
<evidence type="ECO:0008006" key="3">
    <source>
        <dbReference type="Google" id="ProtNLM"/>
    </source>
</evidence>
<reference evidence="1 2" key="1">
    <citation type="submission" date="2018-05" db="EMBL/GenBank/DDBJ databases">
        <title>Genetic diversity of glacier-inhabiting Cryobacterium bacteria in China and description of Cryobacterium mengkeensis sp. nov. and Arthrobacter glacialis sp. nov.</title>
        <authorList>
            <person name="Liu Q."/>
            <person name="Xin Y.-H."/>
        </authorList>
    </citation>
    <scope>NUCLEOTIDE SEQUENCE [LARGE SCALE GENOMIC DNA]</scope>
    <source>
        <strain evidence="1 2">B7</strain>
    </source>
</reference>
<comment type="caution">
    <text evidence="1">The sequence shown here is derived from an EMBL/GenBank/DDBJ whole genome shotgun (WGS) entry which is preliminary data.</text>
</comment>
<dbReference type="AlphaFoldDB" id="A0A2V5ISU7"/>